<dbReference type="SUPFAM" id="SSF52540">
    <property type="entry name" value="P-loop containing nucleoside triphosphate hydrolases"/>
    <property type="match status" value="1"/>
</dbReference>
<name>A0A0N5AZQ2_9BILA</name>
<dbReference type="GO" id="GO:0008017">
    <property type="term" value="F:microtubule binding"/>
    <property type="evidence" value="ECO:0007669"/>
    <property type="project" value="InterPro"/>
</dbReference>
<feature type="compositionally biased region" description="Polar residues" evidence="9">
    <location>
        <begin position="1033"/>
        <end position="1043"/>
    </location>
</feature>
<dbReference type="InterPro" id="IPR027417">
    <property type="entry name" value="P-loop_NTPase"/>
</dbReference>
<dbReference type="PANTHER" id="PTHR47969:SF15">
    <property type="entry name" value="CHROMOSOME-ASSOCIATED KINESIN KIF4A-RELATED"/>
    <property type="match status" value="1"/>
</dbReference>
<comment type="subcellular location">
    <subcellularLocation>
        <location evidence="1">Cytoplasm</location>
        <location evidence="1">Cytoskeleton</location>
    </subcellularLocation>
</comment>
<feature type="domain" description="Kinesin motor" evidence="10">
    <location>
        <begin position="4"/>
        <end position="326"/>
    </location>
</feature>
<keyword evidence="11" id="KW-1185">Reference proteome</keyword>
<evidence type="ECO:0000256" key="6">
    <source>
        <dbReference type="ARBA" id="ARBA00023212"/>
    </source>
</evidence>
<dbReference type="GO" id="GO:0051231">
    <property type="term" value="P:spindle elongation"/>
    <property type="evidence" value="ECO:0007669"/>
    <property type="project" value="TreeGrafter"/>
</dbReference>
<dbReference type="Pfam" id="PF25764">
    <property type="entry name" value="KIF21A_4th"/>
    <property type="match status" value="1"/>
</dbReference>
<keyword evidence="3 7" id="KW-0547">Nucleotide-binding</keyword>
<feature type="coiled-coil region" evidence="8">
    <location>
        <begin position="510"/>
        <end position="670"/>
    </location>
</feature>
<feature type="region of interest" description="Disordered" evidence="9">
    <location>
        <begin position="789"/>
        <end position="810"/>
    </location>
</feature>
<evidence type="ECO:0000256" key="8">
    <source>
        <dbReference type="SAM" id="Coils"/>
    </source>
</evidence>
<evidence type="ECO:0000259" key="10">
    <source>
        <dbReference type="PROSITE" id="PS50067"/>
    </source>
</evidence>
<dbReference type="SMART" id="SM00129">
    <property type="entry name" value="KISc"/>
    <property type="match status" value="1"/>
</dbReference>
<reference evidence="12" key="1">
    <citation type="submission" date="2017-02" db="UniProtKB">
        <authorList>
            <consortium name="WormBaseParasite"/>
        </authorList>
    </citation>
    <scope>IDENTIFICATION</scope>
</reference>
<dbReference type="PROSITE" id="PS00411">
    <property type="entry name" value="KINESIN_MOTOR_1"/>
    <property type="match status" value="1"/>
</dbReference>
<feature type="region of interest" description="Disordered" evidence="9">
    <location>
        <begin position="1033"/>
        <end position="1066"/>
    </location>
</feature>
<dbReference type="AlphaFoldDB" id="A0A0N5AZQ2"/>
<dbReference type="GO" id="GO:0007018">
    <property type="term" value="P:microtubule-based movement"/>
    <property type="evidence" value="ECO:0007669"/>
    <property type="project" value="InterPro"/>
</dbReference>
<dbReference type="STRING" id="451379.A0A0N5AZQ2"/>
<dbReference type="WBParaSite" id="SMUV_0001048001-mRNA-1">
    <property type="protein sequence ID" value="SMUV_0001048001-mRNA-1"/>
    <property type="gene ID" value="SMUV_0001048001"/>
</dbReference>
<dbReference type="Gene3D" id="3.40.850.10">
    <property type="entry name" value="Kinesin motor domain"/>
    <property type="match status" value="1"/>
</dbReference>
<dbReference type="GO" id="GO:0003777">
    <property type="term" value="F:microtubule motor activity"/>
    <property type="evidence" value="ECO:0007669"/>
    <property type="project" value="InterPro"/>
</dbReference>
<accession>A0A0N5AZQ2</accession>
<keyword evidence="5 8" id="KW-0175">Coiled coil</keyword>
<evidence type="ECO:0000256" key="5">
    <source>
        <dbReference type="ARBA" id="ARBA00023054"/>
    </source>
</evidence>
<dbReference type="PROSITE" id="PS50067">
    <property type="entry name" value="KINESIN_MOTOR_2"/>
    <property type="match status" value="1"/>
</dbReference>
<dbReference type="InterPro" id="IPR019821">
    <property type="entry name" value="Kinesin_motor_CS"/>
</dbReference>
<dbReference type="GO" id="GO:0007052">
    <property type="term" value="P:mitotic spindle organization"/>
    <property type="evidence" value="ECO:0007669"/>
    <property type="project" value="TreeGrafter"/>
</dbReference>
<keyword evidence="7" id="KW-0505">Motor protein</keyword>
<dbReference type="InterPro" id="IPR036961">
    <property type="entry name" value="Kinesin_motor_dom_sf"/>
</dbReference>
<protein>
    <submittedName>
        <fullName evidence="12">Kinesin motor domain-containing protein</fullName>
    </submittedName>
</protein>
<dbReference type="GO" id="GO:0005875">
    <property type="term" value="C:microtubule associated complex"/>
    <property type="evidence" value="ECO:0007669"/>
    <property type="project" value="TreeGrafter"/>
</dbReference>
<dbReference type="Proteomes" id="UP000046393">
    <property type="component" value="Unplaced"/>
</dbReference>
<feature type="binding site" evidence="7">
    <location>
        <begin position="82"/>
        <end position="89"/>
    </location>
    <ligand>
        <name>ATP</name>
        <dbReference type="ChEBI" id="CHEBI:30616"/>
    </ligand>
</feature>
<dbReference type="PANTHER" id="PTHR47969">
    <property type="entry name" value="CHROMOSOME-ASSOCIATED KINESIN KIF4A-RELATED"/>
    <property type="match status" value="1"/>
</dbReference>
<evidence type="ECO:0000256" key="9">
    <source>
        <dbReference type="SAM" id="MobiDB-lite"/>
    </source>
</evidence>
<evidence type="ECO:0000313" key="11">
    <source>
        <dbReference type="Proteomes" id="UP000046393"/>
    </source>
</evidence>
<dbReference type="PRINTS" id="PR00380">
    <property type="entry name" value="KINESINHEAVY"/>
</dbReference>
<comment type="similarity">
    <text evidence="7">Belongs to the TRAFAC class myosin-kinesin ATPase superfamily. Kinesin family.</text>
</comment>
<evidence type="ECO:0000256" key="2">
    <source>
        <dbReference type="ARBA" id="ARBA00022490"/>
    </source>
</evidence>
<evidence type="ECO:0000256" key="3">
    <source>
        <dbReference type="ARBA" id="ARBA00022741"/>
    </source>
</evidence>
<sequence>MTDCVKVAVRTRPFSVKEKAEGASECLEYFVDNNQIAINGRFFAFDVIFDPVCSQENVYETCAAPLVEKLFAGYNCTIIAYGQTGSGKTYTIGTEETEQSLSDENRGVIPRIVDAIFRQADNSTAYSLSVSMLEVYEEKILDLLSSSKDPLQIREKDGATFVQGLTCEPVFDLMSTMRELEKGGRMRSKGETAMNLKSSRSHAIFTIFIDKAPTEQNEGSFKSKLAIVDLAGSERLKKTLAEGERLKEGIKINSGLLALGNVISALVEQGPNSGHIPYRDSKITRLLQDSLGGNSYTVMIACVSPADTNAEETLSTLRYADRAKKIRNKPVVNTDPNLAVIQELRQQLAIAKHELAQYRTGEHQSEISSTFRFAYFLIASLLLSNVFYFRFDDFKKFTELQNKYDKLLDENRHTQLQLVDVIAENGHNIAQLTTAQEEIEKLHDVVENVRQFLQKKNDDFNTFPAATEILQMLELPNDGRLSIDEEVILGKNEEEGNGESGEDFAYPSRYAENQKKLADLINEIKNKERAVEATMATEQEIQKIRERHAIEVEELKAKLEELQQERNDLILKLKGSSNHNKFVFIVLVVFFNLLRIYKKQLLRVSEQRRKRVQELEKEISSNRKRLAEIAKLEKEKATLQEKAQKLSAELQELKKLRVKMAKQMKEEETKFRSWKIKAEHELIQLKNRERKREAVMAREAAMSKQQLAVYRQKYEEASACNRRLQQQLCAAAKRKMGEKTDEQINAFLDQELELAFSAAEAEVHCKVLIEQRKNLSARHRKLAARLKRMLDRPPTKRRTGSDRSSIDDENEVNQIRSEIADLQSEIELRNTELRDIQQKCAKAGDDSHNDQRWNSIRSLVTAKVALKRIFENLVNEKREAFDKDRLIEELKRVEMEKVKENEEMKSYYEHLVDEGKRTNEELKRALSRAEYVNTEKELHKRRSTRLRKSRNEILSYNSPSIVYDKIDGLSESDDDSKFNTYDANDATYYPTPELRQRQKILNATRNRKSANPADSAVAPELILRCSNKEQVSKLKNQNQNETFTIDEHEDDDNKVPPTLLSKKASSASHLQRLTRTLFDGF</sequence>
<organism evidence="11 12">
    <name type="scientific">Syphacia muris</name>
    <dbReference type="NCBI Taxonomy" id="451379"/>
    <lineage>
        <taxon>Eukaryota</taxon>
        <taxon>Metazoa</taxon>
        <taxon>Ecdysozoa</taxon>
        <taxon>Nematoda</taxon>
        <taxon>Chromadorea</taxon>
        <taxon>Rhabditida</taxon>
        <taxon>Spirurina</taxon>
        <taxon>Oxyuridomorpha</taxon>
        <taxon>Oxyuroidea</taxon>
        <taxon>Oxyuridae</taxon>
        <taxon>Syphacia</taxon>
    </lineage>
</organism>
<keyword evidence="4 7" id="KW-0067">ATP-binding</keyword>
<dbReference type="Pfam" id="PF00225">
    <property type="entry name" value="Kinesin"/>
    <property type="match status" value="1"/>
</dbReference>
<proteinExistence type="inferred from homology"/>
<dbReference type="InterPro" id="IPR027640">
    <property type="entry name" value="Kinesin-like_fam"/>
</dbReference>
<evidence type="ECO:0000313" key="12">
    <source>
        <dbReference type="WBParaSite" id="SMUV_0001048001-mRNA-1"/>
    </source>
</evidence>
<feature type="compositionally biased region" description="Basic and acidic residues" evidence="9">
    <location>
        <begin position="789"/>
        <end position="806"/>
    </location>
</feature>
<dbReference type="GO" id="GO:0005524">
    <property type="term" value="F:ATP binding"/>
    <property type="evidence" value="ECO:0007669"/>
    <property type="project" value="UniProtKB-UniRule"/>
</dbReference>
<dbReference type="InterPro" id="IPR001752">
    <property type="entry name" value="Kinesin_motor_dom"/>
</dbReference>
<keyword evidence="2" id="KW-0963">Cytoplasm</keyword>
<evidence type="ECO:0000256" key="4">
    <source>
        <dbReference type="ARBA" id="ARBA00022840"/>
    </source>
</evidence>
<evidence type="ECO:0000256" key="7">
    <source>
        <dbReference type="PROSITE-ProRule" id="PRU00283"/>
    </source>
</evidence>
<keyword evidence="6" id="KW-0206">Cytoskeleton</keyword>
<evidence type="ECO:0000256" key="1">
    <source>
        <dbReference type="ARBA" id="ARBA00004245"/>
    </source>
</evidence>